<organism evidence="1">
    <name type="scientific">Arion vulgaris</name>
    <dbReference type="NCBI Taxonomy" id="1028688"/>
    <lineage>
        <taxon>Eukaryota</taxon>
        <taxon>Metazoa</taxon>
        <taxon>Spiralia</taxon>
        <taxon>Lophotrochozoa</taxon>
        <taxon>Mollusca</taxon>
        <taxon>Gastropoda</taxon>
        <taxon>Heterobranchia</taxon>
        <taxon>Euthyneura</taxon>
        <taxon>Panpulmonata</taxon>
        <taxon>Eupulmonata</taxon>
        <taxon>Stylommatophora</taxon>
        <taxon>Helicina</taxon>
        <taxon>Arionoidea</taxon>
        <taxon>Arionidae</taxon>
        <taxon>Arion</taxon>
    </lineage>
</organism>
<proteinExistence type="predicted"/>
<gene>
    <name evidence="1" type="primary">ORF8894</name>
</gene>
<name>A0A0B6Y0H2_9EUPU</name>
<protein>
    <submittedName>
        <fullName evidence="1">Uncharacterized protein</fullName>
    </submittedName>
</protein>
<dbReference type="EMBL" id="HACG01002937">
    <property type="protein sequence ID" value="CEK49802.1"/>
    <property type="molecule type" value="Transcribed_RNA"/>
</dbReference>
<evidence type="ECO:0000313" key="1">
    <source>
        <dbReference type="EMBL" id="CEK49802.1"/>
    </source>
</evidence>
<feature type="non-terminal residue" evidence="1">
    <location>
        <position position="1"/>
    </location>
</feature>
<dbReference type="AlphaFoldDB" id="A0A0B6Y0H2"/>
<sequence>NRGNDKLNRGNVKSRVCISATVMNRKSCLVAEVNKSTLDCNIQIKHKSNVNIDHPTLTEDNFHSNKFDVTLCTCELKSGCDSNGKHVSDCTKNSNHADIIHSIGCKQLQKPSTRKLRNVKDRNTISSYKQKMRGKHKTPGDLTLAGKELCGADILSELHQVSSDVSPACHNHTKKIMVKFTRIKQSTELCQDN</sequence>
<accession>A0A0B6Y0H2</accession>
<reference evidence="1" key="1">
    <citation type="submission" date="2014-12" db="EMBL/GenBank/DDBJ databases">
        <title>Insight into the proteome of Arion vulgaris.</title>
        <authorList>
            <person name="Aradska J."/>
            <person name="Bulat T."/>
            <person name="Smidak R."/>
            <person name="Sarate P."/>
            <person name="Gangsoo J."/>
            <person name="Sialana F."/>
            <person name="Bilban M."/>
            <person name="Lubec G."/>
        </authorList>
    </citation>
    <scope>NUCLEOTIDE SEQUENCE</scope>
    <source>
        <tissue evidence="1">Skin</tissue>
    </source>
</reference>